<comment type="caution">
    <text evidence="2">The sequence shown here is derived from an EMBL/GenBank/DDBJ whole genome shotgun (WGS) entry which is preliminary data.</text>
</comment>
<dbReference type="InterPro" id="IPR013217">
    <property type="entry name" value="Methyltransf_12"/>
</dbReference>
<dbReference type="GeneID" id="87828594"/>
<dbReference type="Proteomes" id="UP001302602">
    <property type="component" value="Unassembled WGS sequence"/>
</dbReference>
<evidence type="ECO:0000313" key="2">
    <source>
        <dbReference type="EMBL" id="KAK4129176.1"/>
    </source>
</evidence>
<feature type="domain" description="Methyltransferase type 12" evidence="1">
    <location>
        <begin position="60"/>
        <end position="159"/>
    </location>
</feature>
<dbReference type="InterPro" id="IPR029063">
    <property type="entry name" value="SAM-dependent_MTases_sf"/>
</dbReference>
<dbReference type="SUPFAM" id="SSF53335">
    <property type="entry name" value="S-adenosyl-L-methionine-dependent methyltransferases"/>
    <property type="match status" value="1"/>
</dbReference>
<name>A0AAN6UAZ5_9PEZI</name>
<dbReference type="AlphaFoldDB" id="A0AAN6UAZ5"/>
<dbReference type="Gene3D" id="3.40.50.150">
    <property type="entry name" value="Vaccinia Virus protein VP39"/>
    <property type="match status" value="1"/>
</dbReference>
<dbReference type="Pfam" id="PF08242">
    <property type="entry name" value="Methyltransf_12"/>
    <property type="match status" value="1"/>
</dbReference>
<proteinExistence type="predicted"/>
<evidence type="ECO:0000259" key="1">
    <source>
        <dbReference type="Pfam" id="PF08242"/>
    </source>
</evidence>
<evidence type="ECO:0000313" key="3">
    <source>
        <dbReference type="Proteomes" id="UP001302602"/>
    </source>
</evidence>
<keyword evidence="3" id="KW-1185">Reference proteome</keyword>
<dbReference type="CDD" id="cd02440">
    <property type="entry name" value="AdoMet_MTases"/>
    <property type="match status" value="1"/>
</dbReference>
<organism evidence="2 3">
    <name type="scientific">Parathielavia appendiculata</name>
    <dbReference type="NCBI Taxonomy" id="2587402"/>
    <lineage>
        <taxon>Eukaryota</taxon>
        <taxon>Fungi</taxon>
        <taxon>Dikarya</taxon>
        <taxon>Ascomycota</taxon>
        <taxon>Pezizomycotina</taxon>
        <taxon>Sordariomycetes</taxon>
        <taxon>Sordariomycetidae</taxon>
        <taxon>Sordariales</taxon>
        <taxon>Chaetomiaceae</taxon>
        <taxon>Parathielavia</taxon>
    </lineage>
</organism>
<dbReference type="EMBL" id="MU853223">
    <property type="protein sequence ID" value="KAK4129176.1"/>
    <property type="molecule type" value="Genomic_DNA"/>
</dbReference>
<gene>
    <name evidence="2" type="ORF">N657DRAFT_639743</name>
</gene>
<reference evidence="2" key="1">
    <citation type="journal article" date="2023" name="Mol. Phylogenet. Evol.">
        <title>Genome-scale phylogeny and comparative genomics of the fungal order Sordariales.</title>
        <authorList>
            <person name="Hensen N."/>
            <person name="Bonometti L."/>
            <person name="Westerberg I."/>
            <person name="Brannstrom I.O."/>
            <person name="Guillou S."/>
            <person name="Cros-Aarteil S."/>
            <person name="Calhoun S."/>
            <person name="Haridas S."/>
            <person name="Kuo A."/>
            <person name="Mondo S."/>
            <person name="Pangilinan J."/>
            <person name="Riley R."/>
            <person name="LaButti K."/>
            <person name="Andreopoulos B."/>
            <person name="Lipzen A."/>
            <person name="Chen C."/>
            <person name="Yan M."/>
            <person name="Daum C."/>
            <person name="Ng V."/>
            <person name="Clum A."/>
            <person name="Steindorff A."/>
            <person name="Ohm R.A."/>
            <person name="Martin F."/>
            <person name="Silar P."/>
            <person name="Natvig D.O."/>
            <person name="Lalanne C."/>
            <person name="Gautier V."/>
            <person name="Ament-Velasquez S.L."/>
            <person name="Kruys A."/>
            <person name="Hutchinson M.I."/>
            <person name="Powell A.J."/>
            <person name="Barry K."/>
            <person name="Miller A.N."/>
            <person name="Grigoriev I.V."/>
            <person name="Debuchy R."/>
            <person name="Gladieux P."/>
            <person name="Hiltunen Thoren M."/>
            <person name="Johannesson H."/>
        </authorList>
    </citation>
    <scope>NUCLEOTIDE SEQUENCE</scope>
    <source>
        <strain evidence="2">CBS 731.68</strain>
    </source>
</reference>
<reference evidence="2" key="2">
    <citation type="submission" date="2023-05" db="EMBL/GenBank/DDBJ databases">
        <authorList>
            <consortium name="Lawrence Berkeley National Laboratory"/>
            <person name="Steindorff A."/>
            <person name="Hensen N."/>
            <person name="Bonometti L."/>
            <person name="Westerberg I."/>
            <person name="Brannstrom I.O."/>
            <person name="Guillou S."/>
            <person name="Cros-Aarteil S."/>
            <person name="Calhoun S."/>
            <person name="Haridas S."/>
            <person name="Kuo A."/>
            <person name="Mondo S."/>
            <person name="Pangilinan J."/>
            <person name="Riley R."/>
            <person name="Labutti K."/>
            <person name="Andreopoulos B."/>
            <person name="Lipzen A."/>
            <person name="Chen C."/>
            <person name="Yanf M."/>
            <person name="Daum C."/>
            <person name="Ng V."/>
            <person name="Clum A."/>
            <person name="Ohm R."/>
            <person name="Martin F."/>
            <person name="Silar P."/>
            <person name="Natvig D."/>
            <person name="Lalanne C."/>
            <person name="Gautier V."/>
            <person name="Ament-Velasquez S.L."/>
            <person name="Kruys A."/>
            <person name="Hutchinson M.I."/>
            <person name="Powell A.J."/>
            <person name="Barry K."/>
            <person name="Miller A.N."/>
            <person name="Grigoriev I.V."/>
            <person name="Debuchy R."/>
            <person name="Gladieux P."/>
            <person name="Thoren M.H."/>
            <person name="Johannesson H."/>
        </authorList>
    </citation>
    <scope>NUCLEOTIDE SEQUENCE</scope>
    <source>
        <strain evidence="2">CBS 731.68</strain>
    </source>
</reference>
<sequence length="313" mass="34088">MSEVLGPSQDTQPLIEEIPSRLDEQHTITTETLGFLIHPNIPIPPRSSGGTGSPNLKIADIGTGTAIWLLDVAKTLSATTTPTTTTCHLTGYDISASAFPPPQTLPPNVSLRTHDMRVPFPDAELGTYDLVAVRFVSSASTRREWARAVTNIAALLKPGVGWLQWIDSCNFALYNSVPGTSRGACREIYDGVQSAFVPARGGDEGDEVVIGLMMREAGDVRREEVFRDAGLVDVHEDVFSTDRLQEPELELREKGTRNIIVCFLGCLEGLVGVEGSGWTSERIARVKQDAMREVDQGVYHTLDQVCIVGRRAT</sequence>
<dbReference type="RefSeq" id="XP_062652947.1">
    <property type="nucleotide sequence ID" value="XM_062791825.1"/>
</dbReference>
<accession>A0AAN6UAZ5</accession>
<protein>
    <recommendedName>
        <fullName evidence="1">Methyltransferase type 12 domain-containing protein</fullName>
    </recommendedName>
</protein>